<dbReference type="PANTHER" id="PTHR41368:SF1">
    <property type="entry name" value="PROTEIN YGHO"/>
    <property type="match status" value="1"/>
</dbReference>
<dbReference type="AlphaFoldDB" id="A0A6N8L552"/>
<comment type="caution">
    <text evidence="1">The sequence shown here is derived from an EMBL/GenBank/DDBJ whole genome shotgun (WGS) entry which is preliminary data.</text>
</comment>
<keyword evidence="2" id="KW-1185">Reference proteome</keyword>
<proteinExistence type="predicted"/>
<dbReference type="Proteomes" id="UP000435036">
    <property type="component" value="Unassembled WGS sequence"/>
</dbReference>
<protein>
    <recommendedName>
        <fullName evidence="3">GNAT family N-acetyltransferase</fullName>
    </recommendedName>
</protein>
<accession>A0A6N8L552</accession>
<name>A0A6N8L552_9SPHI</name>
<gene>
    <name evidence="1" type="ORF">GQF63_14805</name>
</gene>
<dbReference type="EMBL" id="WSQA01000012">
    <property type="protein sequence ID" value="MVZ63298.1"/>
    <property type="molecule type" value="Genomic_DNA"/>
</dbReference>
<sequence length="375" mass="43762">MQLLEVNHPERIKLFLDLPARINKQNPAYIHPMNQDIESVFDKKLNPAFSQGKACRWILLHPDGTCIGRIAAFHHMDKQQQQQQAGCGFFECIDSQEAADMLFEQAKTWLAAQGLTQMDGPVNFGNRDQWWGLLIDGFHPPVYGMFYHPPYYQALFQQYGFQPLFWQYTFRRALHAPLSASLKRRAARIMAQPDYQFADSRGLSTDSLAEQFLTIYNAAWQHMEGVNPLTLPQVQQLLAKLKPILDKKIIWFAYFKGQAIGFFVNIPDLNQLIVKFLRHGSLNIYQKFRLLYRKTWKQCPTMLGFVFGIHPDFQGRGVESALIFKFASQFREKRKSGYQEIQMNWIGSFNKPMLRVMQALDAECYKTHCTYRYTF</sequence>
<dbReference type="OrthoDB" id="9806005at2"/>
<evidence type="ECO:0000313" key="1">
    <source>
        <dbReference type="EMBL" id="MVZ63298.1"/>
    </source>
</evidence>
<dbReference type="InterPro" id="IPR039968">
    <property type="entry name" value="BcerS-like"/>
</dbReference>
<evidence type="ECO:0000313" key="2">
    <source>
        <dbReference type="Proteomes" id="UP000435036"/>
    </source>
</evidence>
<dbReference type="SUPFAM" id="SSF55729">
    <property type="entry name" value="Acyl-CoA N-acyltransferases (Nat)"/>
    <property type="match status" value="1"/>
</dbReference>
<reference evidence="1 2" key="1">
    <citation type="submission" date="2019-12" db="EMBL/GenBank/DDBJ databases">
        <authorList>
            <person name="Dong K."/>
        </authorList>
    </citation>
    <scope>NUCLEOTIDE SEQUENCE [LARGE SCALE GENOMIC DNA]</scope>
    <source>
        <strain evidence="1 2">JCM 31225</strain>
    </source>
</reference>
<dbReference type="InterPro" id="IPR016181">
    <property type="entry name" value="Acyl_CoA_acyltransferase"/>
</dbReference>
<dbReference type="Gene3D" id="3.40.630.30">
    <property type="match status" value="1"/>
</dbReference>
<dbReference type="RefSeq" id="WP_160370019.1">
    <property type="nucleotide sequence ID" value="NZ_WSQA01000012.1"/>
</dbReference>
<dbReference type="PANTHER" id="PTHR41368">
    <property type="entry name" value="PROTEIN YGHO"/>
    <property type="match status" value="1"/>
</dbReference>
<organism evidence="1 2">
    <name type="scientific">Sphingobacterium humi</name>
    <dbReference type="NCBI Taxonomy" id="1796905"/>
    <lineage>
        <taxon>Bacteria</taxon>
        <taxon>Pseudomonadati</taxon>
        <taxon>Bacteroidota</taxon>
        <taxon>Sphingobacteriia</taxon>
        <taxon>Sphingobacteriales</taxon>
        <taxon>Sphingobacteriaceae</taxon>
        <taxon>Sphingobacterium</taxon>
    </lineage>
</organism>
<evidence type="ECO:0008006" key="3">
    <source>
        <dbReference type="Google" id="ProtNLM"/>
    </source>
</evidence>